<evidence type="ECO:0000259" key="2">
    <source>
        <dbReference type="Pfam" id="PF13203"/>
    </source>
</evidence>
<organism evidence="3">
    <name type="scientific">marine metagenome</name>
    <dbReference type="NCBI Taxonomy" id="408172"/>
    <lineage>
        <taxon>unclassified sequences</taxon>
        <taxon>metagenomes</taxon>
        <taxon>ecological metagenomes</taxon>
    </lineage>
</organism>
<dbReference type="Pfam" id="PF09967">
    <property type="entry name" value="DUF2201"/>
    <property type="match status" value="1"/>
</dbReference>
<dbReference type="Pfam" id="PF13203">
    <property type="entry name" value="DUF2201_N"/>
    <property type="match status" value="1"/>
</dbReference>
<protein>
    <recommendedName>
        <fullName evidence="4">Metallopeptidase domain-containing protein</fullName>
    </recommendedName>
</protein>
<name>A0A381WK31_9ZZZZ</name>
<evidence type="ECO:0000313" key="3">
    <source>
        <dbReference type="EMBL" id="SVA52651.1"/>
    </source>
</evidence>
<dbReference type="InterPro" id="IPR018698">
    <property type="entry name" value="VWA-like_dom"/>
</dbReference>
<gene>
    <name evidence="3" type="ORF">METZ01_LOCUS105505</name>
</gene>
<dbReference type="AlphaFoldDB" id="A0A381WK31"/>
<proteinExistence type="predicted"/>
<feature type="domain" description="VWA-like" evidence="1">
    <location>
        <begin position="253"/>
        <end position="380"/>
    </location>
</feature>
<reference evidence="3" key="1">
    <citation type="submission" date="2018-05" db="EMBL/GenBank/DDBJ databases">
        <authorList>
            <person name="Lanie J.A."/>
            <person name="Ng W.-L."/>
            <person name="Kazmierczak K.M."/>
            <person name="Andrzejewski T.M."/>
            <person name="Davidsen T.M."/>
            <person name="Wayne K.J."/>
            <person name="Tettelin H."/>
            <person name="Glass J.I."/>
            <person name="Rusch D."/>
            <person name="Podicherti R."/>
            <person name="Tsui H.-C.T."/>
            <person name="Winkler M.E."/>
        </authorList>
    </citation>
    <scope>NUCLEOTIDE SEQUENCE</scope>
</reference>
<evidence type="ECO:0008006" key="4">
    <source>
        <dbReference type="Google" id="ProtNLM"/>
    </source>
</evidence>
<sequence>MSFDQIITKSILQIRNQCQFFGALMLFAKILPSEKIATAATNGKEIVANKDFLNSLNSSEQNALLLHEVLHMALLHCIRIGSRDREVWNIAADIVVNNLILFNTSFALPKGCIIDRRFNDKSVEYIYEDLLKNNNYKKKKYKLLIPDILQGGEDEKSSASSMTEKEKLEVETFWKDAMQVVQNTTSSSSDSQGNLPLGISQEIQVVLEPEVDWRHALWKYVGKTNSDFDELDRRFIYRGLYLEGLLTEGLEIFVCIDTSGSVSRQLLNQFLAELKGILSSYPHVKCKLFYADTDIYGPYELESIEELPAAEGFGGTSFVPFFNYLEKTDDSFSEFNRAAVYFTDGYGDFPAKEAENPTLWLVPSNGLETSSFPFGEVIRISSDGDCF</sequence>
<evidence type="ECO:0000259" key="1">
    <source>
        <dbReference type="Pfam" id="PF09967"/>
    </source>
</evidence>
<accession>A0A381WK31</accession>
<dbReference type="EMBL" id="UINC01012001">
    <property type="protein sequence ID" value="SVA52651.1"/>
    <property type="molecule type" value="Genomic_DNA"/>
</dbReference>
<dbReference type="InterPro" id="IPR025154">
    <property type="entry name" value="Put_metallopeptidase_dom"/>
</dbReference>
<dbReference type="PANTHER" id="PTHR38730:SF1">
    <property type="entry name" value="SLL7028 PROTEIN"/>
    <property type="match status" value="1"/>
</dbReference>
<feature type="domain" description="Putative metallopeptidase" evidence="2">
    <location>
        <begin position="7"/>
        <end position="227"/>
    </location>
</feature>
<dbReference type="PANTHER" id="PTHR38730">
    <property type="entry name" value="SLL7028 PROTEIN"/>
    <property type="match status" value="1"/>
</dbReference>